<keyword evidence="5" id="KW-0408">Iron</keyword>
<protein>
    <recommendedName>
        <fullName evidence="1">bis(5'-nucleosyl)-tetraphosphatase (symmetrical)</fullName>
        <ecNumber evidence="1">3.6.1.41</ecNumber>
    </recommendedName>
</protein>
<dbReference type="Gene3D" id="1.10.3210.10">
    <property type="entry name" value="Hypothetical protein af1432"/>
    <property type="match status" value="1"/>
</dbReference>
<keyword evidence="9" id="KW-1185">Reference proteome</keyword>
<dbReference type="EMBL" id="BOVK01000032">
    <property type="protein sequence ID" value="GIQ69734.1"/>
    <property type="molecule type" value="Genomic_DNA"/>
</dbReference>
<dbReference type="InterPro" id="IPR003607">
    <property type="entry name" value="HD/PDEase_dom"/>
</dbReference>
<dbReference type="GO" id="GO:0046872">
    <property type="term" value="F:metal ion binding"/>
    <property type="evidence" value="ECO:0007669"/>
    <property type="project" value="UniProtKB-KW"/>
</dbReference>
<comment type="caution">
    <text evidence="8">The sequence shown here is derived from an EMBL/GenBank/DDBJ whole genome shotgun (WGS) entry which is preliminary data.</text>
</comment>
<comment type="catalytic activity">
    <reaction evidence="6">
        <text>P(1),P(4)-bis(5'-adenosyl) tetraphosphate + H2O = 2 ADP + 2 H(+)</text>
        <dbReference type="Rhea" id="RHEA:24252"/>
        <dbReference type="ChEBI" id="CHEBI:15377"/>
        <dbReference type="ChEBI" id="CHEBI:15378"/>
        <dbReference type="ChEBI" id="CHEBI:58141"/>
        <dbReference type="ChEBI" id="CHEBI:456216"/>
        <dbReference type="EC" id="3.6.1.41"/>
    </reaction>
</comment>
<keyword evidence="4" id="KW-0378">Hydrolase</keyword>
<gene>
    <name evidence="8" type="primary">yqeK</name>
    <name evidence="8" type="ORF">XYCOK13_25580</name>
</gene>
<dbReference type="SMART" id="SM00471">
    <property type="entry name" value="HDc"/>
    <property type="match status" value="1"/>
</dbReference>
<dbReference type="GO" id="GO:0000166">
    <property type="term" value="F:nucleotide binding"/>
    <property type="evidence" value="ECO:0007669"/>
    <property type="project" value="UniProtKB-KW"/>
</dbReference>
<organism evidence="8 9">
    <name type="scientific">Xylanibacillus composti</name>
    <dbReference type="NCBI Taxonomy" id="1572762"/>
    <lineage>
        <taxon>Bacteria</taxon>
        <taxon>Bacillati</taxon>
        <taxon>Bacillota</taxon>
        <taxon>Bacilli</taxon>
        <taxon>Bacillales</taxon>
        <taxon>Paenibacillaceae</taxon>
        <taxon>Xylanibacillus</taxon>
    </lineage>
</organism>
<evidence type="ECO:0000313" key="8">
    <source>
        <dbReference type="EMBL" id="GIQ69734.1"/>
    </source>
</evidence>
<dbReference type="PANTHER" id="PTHR35795:SF1">
    <property type="entry name" value="BIS(5'-NUCLEOSYL)-TETRAPHOSPHATASE, SYMMETRICAL"/>
    <property type="match status" value="1"/>
</dbReference>
<dbReference type="CDD" id="cd00077">
    <property type="entry name" value="HDc"/>
    <property type="match status" value="1"/>
</dbReference>
<dbReference type="Pfam" id="PF01966">
    <property type="entry name" value="HD"/>
    <property type="match status" value="1"/>
</dbReference>
<evidence type="ECO:0000256" key="3">
    <source>
        <dbReference type="ARBA" id="ARBA00022741"/>
    </source>
</evidence>
<evidence type="ECO:0000256" key="2">
    <source>
        <dbReference type="ARBA" id="ARBA00022723"/>
    </source>
</evidence>
<evidence type="ECO:0000256" key="6">
    <source>
        <dbReference type="ARBA" id="ARBA00049417"/>
    </source>
</evidence>
<name>A0A8J4H2L2_9BACL</name>
<evidence type="ECO:0000256" key="1">
    <source>
        <dbReference type="ARBA" id="ARBA00012506"/>
    </source>
</evidence>
<reference evidence="8" key="1">
    <citation type="submission" date="2021-04" db="EMBL/GenBank/DDBJ databases">
        <title>Draft genome sequence of Xylanibacillus composti strain K13.</title>
        <authorList>
            <person name="Uke A."/>
            <person name="Chhe C."/>
            <person name="Baramee S."/>
            <person name="Kosugi A."/>
        </authorList>
    </citation>
    <scope>NUCLEOTIDE SEQUENCE</scope>
    <source>
        <strain evidence="8">K13</strain>
    </source>
</reference>
<dbReference type="AlphaFoldDB" id="A0A8J4H2L2"/>
<accession>A0A8J4H2L2</accession>
<evidence type="ECO:0000256" key="5">
    <source>
        <dbReference type="ARBA" id="ARBA00023004"/>
    </source>
</evidence>
<dbReference type="NCBIfam" id="TIGR00488">
    <property type="entry name" value="bis(5'-nucleosyl)-tetraphosphatase (symmetrical) YqeK"/>
    <property type="match status" value="1"/>
</dbReference>
<dbReference type="Proteomes" id="UP000677918">
    <property type="component" value="Unassembled WGS sequence"/>
</dbReference>
<evidence type="ECO:0000256" key="4">
    <source>
        <dbReference type="ARBA" id="ARBA00022801"/>
    </source>
</evidence>
<dbReference type="InterPro" id="IPR051094">
    <property type="entry name" value="Diverse_Catalytic_Enzymes"/>
</dbReference>
<dbReference type="PANTHER" id="PTHR35795">
    <property type="entry name" value="SLR1885 PROTEIN"/>
    <property type="match status" value="1"/>
</dbReference>
<feature type="domain" description="HD" evidence="7">
    <location>
        <begin position="20"/>
        <end position="134"/>
    </location>
</feature>
<dbReference type="InterPro" id="IPR006674">
    <property type="entry name" value="HD_domain"/>
</dbReference>
<dbReference type="SUPFAM" id="SSF109604">
    <property type="entry name" value="HD-domain/PDEase-like"/>
    <property type="match status" value="1"/>
</dbReference>
<dbReference type="PROSITE" id="PS51831">
    <property type="entry name" value="HD"/>
    <property type="match status" value="1"/>
</dbReference>
<dbReference type="GO" id="GO:0008803">
    <property type="term" value="F:bis(5'-nucleosyl)-tetraphosphatase (symmetrical) activity"/>
    <property type="evidence" value="ECO:0007669"/>
    <property type="project" value="UniProtKB-EC"/>
</dbReference>
<keyword evidence="3" id="KW-0547">Nucleotide-binding</keyword>
<evidence type="ECO:0000259" key="7">
    <source>
        <dbReference type="PROSITE" id="PS51831"/>
    </source>
</evidence>
<sequence>MKPDLQAVMESVRAQMPEKRWQHTIGVRDTAIRLSLQYGADPVQAEWAAVLHDVAKYWPVEKQRQTLVDAGEQEPWLQYDKPLWHAPAGAIVAERQYSVTDSMILDAIRYHTSGRPGMTLLDKVVCLADYMEPGRAFPGVDRIRELAERSLEAALIAGFEGTIGQLIEQGAPIFPMTVLARNSLLEELDAARQEKKEEGHS</sequence>
<keyword evidence="2" id="KW-0479">Metal-binding</keyword>
<proteinExistence type="predicted"/>
<dbReference type="RefSeq" id="WP_213412526.1">
    <property type="nucleotide sequence ID" value="NZ_BOVK01000032.1"/>
</dbReference>
<evidence type="ECO:0000313" key="9">
    <source>
        <dbReference type="Proteomes" id="UP000677918"/>
    </source>
</evidence>
<dbReference type="EC" id="3.6.1.41" evidence="1"/>
<dbReference type="InterPro" id="IPR005249">
    <property type="entry name" value="YqeK"/>
</dbReference>